<organism evidence="1 2">
    <name type="scientific">Caerostris extrusa</name>
    <name type="common">Bark spider</name>
    <name type="synonym">Caerostris bankana</name>
    <dbReference type="NCBI Taxonomy" id="172846"/>
    <lineage>
        <taxon>Eukaryota</taxon>
        <taxon>Metazoa</taxon>
        <taxon>Ecdysozoa</taxon>
        <taxon>Arthropoda</taxon>
        <taxon>Chelicerata</taxon>
        <taxon>Arachnida</taxon>
        <taxon>Araneae</taxon>
        <taxon>Araneomorphae</taxon>
        <taxon>Entelegynae</taxon>
        <taxon>Araneoidea</taxon>
        <taxon>Araneidae</taxon>
        <taxon>Caerostris</taxon>
    </lineage>
</organism>
<name>A0AAV4QUG0_CAEEX</name>
<proteinExistence type="predicted"/>
<evidence type="ECO:0000313" key="2">
    <source>
        <dbReference type="Proteomes" id="UP001054945"/>
    </source>
</evidence>
<dbReference type="AlphaFoldDB" id="A0AAV4QUG0"/>
<comment type="caution">
    <text evidence="1">The sequence shown here is derived from an EMBL/GenBank/DDBJ whole genome shotgun (WGS) entry which is preliminary data.</text>
</comment>
<gene>
    <name evidence="1" type="ORF">CEXT_132281</name>
</gene>
<keyword evidence="2" id="KW-1185">Reference proteome</keyword>
<sequence length="102" mass="11454">MAGHWTMMVHQASVGYYTIMVRYGCPSQGHCPDYGIPGQTQHCTMMVCHNIAAHYDDGSLWTLSDIDDDGTPVHDRILEENVTSGHDRHAGRLWFCQDMTGN</sequence>
<reference evidence="1 2" key="1">
    <citation type="submission" date="2021-06" db="EMBL/GenBank/DDBJ databases">
        <title>Caerostris extrusa draft genome.</title>
        <authorList>
            <person name="Kono N."/>
            <person name="Arakawa K."/>
        </authorList>
    </citation>
    <scope>NUCLEOTIDE SEQUENCE [LARGE SCALE GENOMIC DNA]</scope>
</reference>
<evidence type="ECO:0000313" key="1">
    <source>
        <dbReference type="EMBL" id="GIY13688.1"/>
    </source>
</evidence>
<dbReference type="EMBL" id="BPLR01006984">
    <property type="protein sequence ID" value="GIY13688.1"/>
    <property type="molecule type" value="Genomic_DNA"/>
</dbReference>
<dbReference type="Proteomes" id="UP001054945">
    <property type="component" value="Unassembled WGS sequence"/>
</dbReference>
<protein>
    <submittedName>
        <fullName evidence="1">Uncharacterized protein</fullName>
    </submittedName>
</protein>
<accession>A0AAV4QUG0</accession>